<dbReference type="InParanoid" id="A0A369J2B1"/>
<reference evidence="1" key="1">
    <citation type="submission" date="2018-04" db="EMBL/GenBank/DDBJ databases">
        <title>Whole genome sequencing of Hypsizygus marmoreus.</title>
        <authorList>
            <person name="Choi I.-G."/>
            <person name="Min B."/>
            <person name="Kim J.-G."/>
            <person name="Kim S."/>
            <person name="Oh Y.-L."/>
            <person name="Kong W.-S."/>
            <person name="Park H."/>
            <person name="Jeong J."/>
            <person name="Song E.-S."/>
        </authorList>
    </citation>
    <scope>NUCLEOTIDE SEQUENCE [LARGE SCALE GENOMIC DNA]</scope>
    <source>
        <strain evidence="1">51987-8</strain>
    </source>
</reference>
<dbReference type="OrthoDB" id="2730162at2759"/>
<evidence type="ECO:0000313" key="2">
    <source>
        <dbReference type="Proteomes" id="UP000076154"/>
    </source>
</evidence>
<comment type="caution">
    <text evidence="1">The sequence shown here is derived from an EMBL/GenBank/DDBJ whole genome shotgun (WGS) entry which is preliminary data.</text>
</comment>
<dbReference type="STRING" id="39966.A0A369J2B1"/>
<sequence length="348" mass="38169">MPRKTTRQAQEETSMHALIPENLQHDILEDQSRIFRDSEGNFIGMLEDPGVLAQAGYSAGSRSATAPAFDWVKNIRSRKHAAEKGDDMNAKSSSAFAFFWNMLRVQLPGEVLDDFSDFLAEMGSLRMDVKIGDDEFQFHGAELAPPAGVCAENYSRANHYEFQPHMFGAAWTTSRSLWIPRDVHGTAASGFSLSDKDPSFYQRGLAYSQREQRTVCPPCPDPPSCSAKGPERLVVAARGGIDRADYGSGATQMTYTSAAQRRLEMTRGRAYSGILRAGGATLNAAFSLHRRNPDSSAVAPAHPVIHRATACDHIPAMNVAHPVKVVARALRIRPTTYTEPSLRAHPVP</sequence>
<evidence type="ECO:0000313" key="1">
    <source>
        <dbReference type="EMBL" id="RDB16118.1"/>
    </source>
</evidence>
<protein>
    <submittedName>
        <fullName evidence="1">Uncharacterized protein</fullName>
    </submittedName>
</protein>
<dbReference type="EMBL" id="LUEZ02000133">
    <property type="protein sequence ID" value="RDB16118.1"/>
    <property type="molecule type" value="Genomic_DNA"/>
</dbReference>
<name>A0A369J2B1_HYPMA</name>
<dbReference type="AlphaFoldDB" id="A0A369J2B1"/>
<dbReference type="Proteomes" id="UP000076154">
    <property type="component" value="Unassembled WGS sequence"/>
</dbReference>
<gene>
    <name evidence="1" type="ORF">Hypma_003386</name>
</gene>
<organism evidence="1 2">
    <name type="scientific">Hypsizygus marmoreus</name>
    <name type="common">White beech mushroom</name>
    <name type="synonym">Agaricus marmoreus</name>
    <dbReference type="NCBI Taxonomy" id="39966"/>
    <lineage>
        <taxon>Eukaryota</taxon>
        <taxon>Fungi</taxon>
        <taxon>Dikarya</taxon>
        <taxon>Basidiomycota</taxon>
        <taxon>Agaricomycotina</taxon>
        <taxon>Agaricomycetes</taxon>
        <taxon>Agaricomycetidae</taxon>
        <taxon>Agaricales</taxon>
        <taxon>Tricholomatineae</taxon>
        <taxon>Lyophyllaceae</taxon>
        <taxon>Hypsizygus</taxon>
    </lineage>
</organism>
<accession>A0A369J2B1</accession>
<keyword evidence="2" id="KW-1185">Reference proteome</keyword>
<proteinExistence type="predicted"/>